<comment type="subcellular location">
    <subcellularLocation>
        <location evidence="1">Cell membrane</location>
        <topology evidence="1">Lipid-anchor</topology>
        <topology evidence="1">GPI-anchor</topology>
    </subcellularLocation>
</comment>
<keyword evidence="4" id="KW-0449">Lipoprotein</keyword>
<dbReference type="Gene3D" id="1.20.58.1040">
    <property type="match status" value="1"/>
</dbReference>
<evidence type="ECO:0000259" key="14">
    <source>
        <dbReference type="SMART" id="SM00768"/>
    </source>
</evidence>
<keyword evidence="16" id="KW-1185">Reference proteome</keyword>
<evidence type="ECO:0000256" key="1">
    <source>
        <dbReference type="ARBA" id="ARBA00004609"/>
    </source>
</evidence>
<evidence type="ECO:0000256" key="6">
    <source>
        <dbReference type="ARBA" id="ARBA00022801"/>
    </source>
</evidence>
<dbReference type="SMART" id="SM00768">
    <property type="entry name" value="X8"/>
    <property type="match status" value="1"/>
</dbReference>
<dbReference type="Pfam" id="PF00332">
    <property type="entry name" value="Glyco_hydro_17"/>
    <property type="match status" value="1"/>
</dbReference>
<keyword evidence="8" id="KW-1015">Disulfide bond</keyword>
<protein>
    <submittedName>
        <fullName evidence="15">Integumentary mucin A.1-like protein</fullName>
    </submittedName>
</protein>
<dbReference type="Proteomes" id="UP000283530">
    <property type="component" value="Unassembled WGS sequence"/>
</dbReference>
<keyword evidence="13" id="KW-1133">Transmembrane helix</keyword>
<dbReference type="InterPro" id="IPR000490">
    <property type="entry name" value="Glyco_hydro_17"/>
</dbReference>
<evidence type="ECO:0000256" key="2">
    <source>
        <dbReference type="ARBA" id="ARBA00008773"/>
    </source>
</evidence>
<dbReference type="PANTHER" id="PTHR31044:SF52">
    <property type="entry name" value="OS01G0631500 PROTEIN"/>
    <property type="match status" value="1"/>
</dbReference>
<evidence type="ECO:0000256" key="5">
    <source>
        <dbReference type="ARBA" id="ARBA00022729"/>
    </source>
</evidence>
<dbReference type="SUPFAM" id="SSF51445">
    <property type="entry name" value="(Trans)glycosidases"/>
    <property type="match status" value="1"/>
</dbReference>
<evidence type="ECO:0000256" key="11">
    <source>
        <dbReference type="RuleBase" id="RU004335"/>
    </source>
</evidence>
<dbReference type="GO" id="GO:0004553">
    <property type="term" value="F:hydrolase activity, hydrolyzing O-glycosyl compounds"/>
    <property type="evidence" value="ECO:0007669"/>
    <property type="project" value="InterPro"/>
</dbReference>
<keyword evidence="13" id="KW-0812">Transmembrane</keyword>
<evidence type="ECO:0000256" key="12">
    <source>
        <dbReference type="SAM" id="MobiDB-lite"/>
    </source>
</evidence>
<comment type="caution">
    <text evidence="15">The sequence shown here is derived from an EMBL/GenBank/DDBJ whole genome shotgun (WGS) entry which is preliminary data.</text>
</comment>
<accession>A0A3S3PB09</accession>
<keyword evidence="5" id="KW-0732">Signal</keyword>
<evidence type="ECO:0000256" key="13">
    <source>
        <dbReference type="SAM" id="Phobius"/>
    </source>
</evidence>
<dbReference type="STRING" id="337451.A0A3S3PB09"/>
<evidence type="ECO:0000256" key="10">
    <source>
        <dbReference type="ARBA" id="ARBA00023295"/>
    </source>
</evidence>
<gene>
    <name evidence="15" type="ORF">CKAN_02679600</name>
</gene>
<feature type="region of interest" description="Disordered" evidence="12">
    <location>
        <begin position="320"/>
        <end position="342"/>
    </location>
</feature>
<organism evidence="15 16">
    <name type="scientific">Cinnamomum micranthum f. kanehirae</name>
    <dbReference type="NCBI Taxonomy" id="337451"/>
    <lineage>
        <taxon>Eukaryota</taxon>
        <taxon>Viridiplantae</taxon>
        <taxon>Streptophyta</taxon>
        <taxon>Embryophyta</taxon>
        <taxon>Tracheophyta</taxon>
        <taxon>Spermatophyta</taxon>
        <taxon>Magnoliopsida</taxon>
        <taxon>Magnoliidae</taxon>
        <taxon>Laurales</taxon>
        <taxon>Lauraceae</taxon>
        <taxon>Cinnamomum</taxon>
    </lineage>
</organism>
<dbReference type="Pfam" id="PF07983">
    <property type="entry name" value="X8"/>
    <property type="match status" value="1"/>
</dbReference>
<evidence type="ECO:0000256" key="8">
    <source>
        <dbReference type="ARBA" id="ARBA00023157"/>
    </source>
</evidence>
<keyword evidence="10" id="KW-0326">Glycosidase</keyword>
<keyword evidence="9" id="KW-0325">Glycoprotein</keyword>
<evidence type="ECO:0000313" key="16">
    <source>
        <dbReference type="Proteomes" id="UP000283530"/>
    </source>
</evidence>
<keyword evidence="4" id="KW-0336">GPI-anchor</keyword>
<evidence type="ECO:0000256" key="7">
    <source>
        <dbReference type="ARBA" id="ARBA00023136"/>
    </source>
</evidence>
<dbReference type="GO" id="GO:0098552">
    <property type="term" value="C:side of membrane"/>
    <property type="evidence" value="ECO:0007669"/>
    <property type="project" value="UniProtKB-KW"/>
</dbReference>
<reference evidence="15 16" key="1">
    <citation type="journal article" date="2019" name="Nat. Plants">
        <title>Stout camphor tree genome fills gaps in understanding of flowering plant genome evolution.</title>
        <authorList>
            <person name="Chaw S.M."/>
            <person name="Liu Y.C."/>
            <person name="Wu Y.W."/>
            <person name="Wang H.Y."/>
            <person name="Lin C.I."/>
            <person name="Wu C.S."/>
            <person name="Ke H.M."/>
            <person name="Chang L.Y."/>
            <person name="Hsu C.Y."/>
            <person name="Yang H.T."/>
            <person name="Sudianto E."/>
            <person name="Hsu M.H."/>
            <person name="Wu K.P."/>
            <person name="Wang L.N."/>
            <person name="Leebens-Mack J.H."/>
            <person name="Tsai I.J."/>
        </authorList>
    </citation>
    <scope>NUCLEOTIDE SEQUENCE [LARGE SCALE GENOMIC DNA]</scope>
    <source>
        <strain evidence="16">cv. Chaw 1501</strain>
        <tissue evidence="15">Young leaves</tissue>
    </source>
</reference>
<dbReference type="InterPro" id="IPR044788">
    <property type="entry name" value="X8_dom_prot"/>
</dbReference>
<feature type="transmembrane region" description="Helical" evidence="13">
    <location>
        <begin position="473"/>
        <end position="491"/>
    </location>
</feature>
<keyword evidence="6" id="KW-0378">Hydrolase</keyword>
<evidence type="ECO:0000256" key="9">
    <source>
        <dbReference type="ARBA" id="ARBA00023180"/>
    </source>
</evidence>
<dbReference type="InterPro" id="IPR012946">
    <property type="entry name" value="X8"/>
</dbReference>
<dbReference type="GO" id="GO:0005975">
    <property type="term" value="P:carbohydrate metabolic process"/>
    <property type="evidence" value="ECO:0007669"/>
    <property type="project" value="InterPro"/>
</dbReference>
<dbReference type="GO" id="GO:0009506">
    <property type="term" value="C:plasmodesma"/>
    <property type="evidence" value="ECO:0007669"/>
    <property type="project" value="UniProtKB-ARBA"/>
</dbReference>
<dbReference type="PANTHER" id="PTHR31044">
    <property type="entry name" value="BETA-1,3 GLUCANASE"/>
    <property type="match status" value="1"/>
</dbReference>
<sequence length="492" mass="53162">MGVRDFQCLIFLMGLFFCSGTLVRVSYNGSHLSSPEDLQFLKQNNASHIRINDEKHGLLRRVCLSNIDVDLYTSIKTIVAISKSRALALAWVHREVSSFINCINISTIIVSGELVTENHFPLLLPTLKAIDSALTSLKLDQSIKLSASFSLSFIEDSFVAPSKLSSPNSRDVLLQVVDFLRASRSFMIVTAFCGDKMSFGDCLNSVKNRTTAVLPSDDLPLRINLRNLQHSSFMDRVAIDKSMSAIGKQDSSRLLSLFVEEPLVIKVEHKELKHEEESLQFSHRKLIGSKVQSVNSTPQLDVITPLATVPVTNPTSPVVNPIVSPTTPTTTPITSPTTTPLTTSPASSGQSWCIASQTASQSALQVALDYACGYGGADCSAIRQGGSCYEPNTFPDHASYAFNNYYQKNPVATSCNFGGTAVLTNIDPSTSTCQYTSTSTSSSVLNTTNPTGARVFGSVPSGSSNAASVSLRLPALFTLACHLLLLVIVYLL</sequence>
<dbReference type="InterPro" id="IPR017853">
    <property type="entry name" value="GH"/>
</dbReference>
<proteinExistence type="inferred from homology"/>
<evidence type="ECO:0000256" key="3">
    <source>
        <dbReference type="ARBA" id="ARBA00022475"/>
    </source>
</evidence>
<dbReference type="EMBL" id="QPKB01000013">
    <property type="protein sequence ID" value="RWR97367.1"/>
    <property type="molecule type" value="Genomic_DNA"/>
</dbReference>
<keyword evidence="3" id="KW-1003">Cell membrane</keyword>
<dbReference type="AlphaFoldDB" id="A0A3S3PB09"/>
<evidence type="ECO:0000313" key="15">
    <source>
        <dbReference type="EMBL" id="RWR97367.1"/>
    </source>
</evidence>
<comment type="similarity">
    <text evidence="2 11">Belongs to the glycosyl hydrolase 17 family.</text>
</comment>
<name>A0A3S3PB09_9MAGN</name>
<evidence type="ECO:0000256" key="4">
    <source>
        <dbReference type="ARBA" id="ARBA00022622"/>
    </source>
</evidence>
<keyword evidence="7 13" id="KW-0472">Membrane</keyword>
<dbReference type="FunFam" id="1.20.58.1040:FF:000001">
    <property type="entry name" value="Glucan endo-1,3-beta-glucosidase 4"/>
    <property type="match status" value="1"/>
</dbReference>
<feature type="domain" description="X8" evidence="14">
    <location>
        <begin position="351"/>
        <end position="435"/>
    </location>
</feature>
<dbReference type="Gene3D" id="3.20.20.80">
    <property type="entry name" value="Glycosidases"/>
    <property type="match status" value="1"/>
</dbReference>
<dbReference type="OrthoDB" id="1073427at2759"/>
<dbReference type="GO" id="GO:0005886">
    <property type="term" value="C:plasma membrane"/>
    <property type="evidence" value="ECO:0007669"/>
    <property type="project" value="UniProtKB-SubCell"/>
</dbReference>